<dbReference type="CDD" id="cd01189">
    <property type="entry name" value="INT_ICEBs1_C_like"/>
    <property type="match status" value="1"/>
</dbReference>
<evidence type="ECO:0000259" key="3">
    <source>
        <dbReference type="PROSITE" id="PS51898"/>
    </source>
</evidence>
<feature type="domain" description="Tyr recombinase" evidence="3">
    <location>
        <begin position="1"/>
        <end position="127"/>
    </location>
</feature>
<dbReference type="GO" id="GO:0006310">
    <property type="term" value="P:DNA recombination"/>
    <property type="evidence" value="ECO:0007669"/>
    <property type="project" value="UniProtKB-KW"/>
</dbReference>
<feature type="non-terminal residue" evidence="4">
    <location>
        <position position="1"/>
    </location>
</feature>
<accession>X1TDH2</accession>
<keyword evidence="2" id="KW-0233">DNA recombination</keyword>
<organism evidence="4">
    <name type="scientific">marine sediment metagenome</name>
    <dbReference type="NCBI Taxonomy" id="412755"/>
    <lineage>
        <taxon>unclassified sequences</taxon>
        <taxon>metagenomes</taxon>
        <taxon>ecological metagenomes</taxon>
    </lineage>
</organism>
<dbReference type="SUPFAM" id="SSF56349">
    <property type="entry name" value="DNA breaking-rejoining enzymes"/>
    <property type="match status" value="1"/>
</dbReference>
<dbReference type="Gene3D" id="1.10.443.10">
    <property type="entry name" value="Intergrase catalytic core"/>
    <property type="match status" value="1"/>
</dbReference>
<dbReference type="PANTHER" id="PTHR30349">
    <property type="entry name" value="PHAGE INTEGRASE-RELATED"/>
    <property type="match status" value="1"/>
</dbReference>
<dbReference type="AlphaFoldDB" id="X1TDH2"/>
<reference evidence="4" key="1">
    <citation type="journal article" date="2014" name="Front. Microbiol.">
        <title>High frequency of phylogenetically diverse reductive dehalogenase-homologous genes in deep subseafloor sedimentary metagenomes.</title>
        <authorList>
            <person name="Kawai M."/>
            <person name="Futagami T."/>
            <person name="Toyoda A."/>
            <person name="Takaki Y."/>
            <person name="Nishi S."/>
            <person name="Hori S."/>
            <person name="Arai W."/>
            <person name="Tsubouchi T."/>
            <person name="Morono Y."/>
            <person name="Uchiyama I."/>
            <person name="Ito T."/>
            <person name="Fujiyama A."/>
            <person name="Inagaki F."/>
            <person name="Takami H."/>
        </authorList>
    </citation>
    <scope>NUCLEOTIDE SEQUENCE</scope>
    <source>
        <strain evidence="4">Expedition CK06-06</strain>
    </source>
</reference>
<dbReference type="InterPro" id="IPR050090">
    <property type="entry name" value="Tyrosine_recombinase_XerCD"/>
</dbReference>
<evidence type="ECO:0000313" key="4">
    <source>
        <dbReference type="EMBL" id="GAJ03368.1"/>
    </source>
</evidence>
<dbReference type="InterPro" id="IPR011010">
    <property type="entry name" value="DNA_brk_join_enz"/>
</dbReference>
<comment type="caution">
    <text evidence="4">The sequence shown here is derived from an EMBL/GenBank/DDBJ whole genome shotgun (WGS) entry which is preliminary data.</text>
</comment>
<dbReference type="InterPro" id="IPR002104">
    <property type="entry name" value="Integrase_catalytic"/>
</dbReference>
<protein>
    <recommendedName>
        <fullName evidence="3">Tyr recombinase domain-containing protein</fullName>
    </recommendedName>
</protein>
<dbReference type="GO" id="GO:0015074">
    <property type="term" value="P:DNA integration"/>
    <property type="evidence" value="ECO:0007669"/>
    <property type="project" value="InterPro"/>
</dbReference>
<dbReference type="Pfam" id="PF00589">
    <property type="entry name" value="Phage_integrase"/>
    <property type="match status" value="1"/>
</dbReference>
<name>X1TDH2_9ZZZZ</name>
<keyword evidence="1" id="KW-0238">DNA-binding</keyword>
<sequence>QPKSKRGRRLVALSPSLAILLREHKAKKDDIRTQLGSPLQDNNLVFSHLDGSPIEPNNVTKAFRKLARSVGLNGLRFHDLRHAHATLMLQQGIHPKIVSERLGHSSIAITLDTYSHVLPGLQEAAAKRFEEGLQGTAVGMPVAAMR</sequence>
<dbReference type="PANTHER" id="PTHR30349:SF41">
    <property type="entry name" value="INTEGRASE_RECOMBINASE PROTEIN MJ0367-RELATED"/>
    <property type="match status" value="1"/>
</dbReference>
<evidence type="ECO:0000256" key="2">
    <source>
        <dbReference type="ARBA" id="ARBA00023172"/>
    </source>
</evidence>
<dbReference type="PROSITE" id="PS51898">
    <property type="entry name" value="TYR_RECOMBINASE"/>
    <property type="match status" value="1"/>
</dbReference>
<evidence type="ECO:0000256" key="1">
    <source>
        <dbReference type="ARBA" id="ARBA00023125"/>
    </source>
</evidence>
<dbReference type="EMBL" id="BARW01034088">
    <property type="protein sequence ID" value="GAJ03368.1"/>
    <property type="molecule type" value="Genomic_DNA"/>
</dbReference>
<proteinExistence type="predicted"/>
<dbReference type="InterPro" id="IPR013762">
    <property type="entry name" value="Integrase-like_cat_sf"/>
</dbReference>
<gene>
    <name evidence="4" type="ORF">S12H4_53525</name>
</gene>
<dbReference type="GO" id="GO:0003677">
    <property type="term" value="F:DNA binding"/>
    <property type="evidence" value="ECO:0007669"/>
    <property type="project" value="UniProtKB-KW"/>
</dbReference>